<dbReference type="Pfam" id="PF00512">
    <property type="entry name" value="HisKA"/>
    <property type="match status" value="1"/>
</dbReference>
<dbReference type="PANTHER" id="PTHR43065:SF34">
    <property type="entry name" value="SPORULATION KINASE A"/>
    <property type="match status" value="1"/>
</dbReference>
<keyword evidence="4" id="KW-0808">Transferase</keyword>
<dbReference type="GO" id="GO:0000155">
    <property type="term" value="F:phosphorelay sensor kinase activity"/>
    <property type="evidence" value="ECO:0007669"/>
    <property type="project" value="InterPro"/>
</dbReference>
<dbReference type="Pfam" id="PF13426">
    <property type="entry name" value="PAS_9"/>
    <property type="match status" value="2"/>
</dbReference>
<evidence type="ECO:0000313" key="11">
    <source>
        <dbReference type="EMBL" id="THG88874.1"/>
    </source>
</evidence>
<evidence type="ECO:0000259" key="10">
    <source>
        <dbReference type="PROSITE" id="PS50112"/>
    </source>
</evidence>
<evidence type="ECO:0000256" key="6">
    <source>
        <dbReference type="ARBA" id="ARBA00022777"/>
    </source>
</evidence>
<gene>
    <name evidence="11" type="ORF">AJ85_20975</name>
</gene>
<dbReference type="PRINTS" id="PR00344">
    <property type="entry name" value="BCTRLSENSOR"/>
</dbReference>
<dbReference type="CDD" id="cd00082">
    <property type="entry name" value="HisKA"/>
    <property type="match status" value="1"/>
</dbReference>
<dbReference type="SUPFAM" id="SSF55785">
    <property type="entry name" value="PYP-like sensor domain (PAS domain)"/>
    <property type="match status" value="3"/>
</dbReference>
<dbReference type="Proteomes" id="UP000297014">
    <property type="component" value="Unassembled WGS sequence"/>
</dbReference>
<keyword evidence="3" id="KW-0597">Phosphoprotein</keyword>
<dbReference type="Pfam" id="PF13188">
    <property type="entry name" value="PAS_8"/>
    <property type="match status" value="1"/>
</dbReference>
<feature type="domain" description="PAS" evidence="10">
    <location>
        <begin position="20"/>
        <end position="73"/>
    </location>
</feature>
<keyword evidence="7" id="KW-0067">ATP-binding</keyword>
<evidence type="ECO:0000259" key="9">
    <source>
        <dbReference type="PROSITE" id="PS50109"/>
    </source>
</evidence>
<dbReference type="PROSITE" id="PS50109">
    <property type="entry name" value="HIS_KIN"/>
    <property type="match status" value="1"/>
</dbReference>
<keyword evidence="6 11" id="KW-0418">Kinase</keyword>
<dbReference type="SUPFAM" id="SSF55874">
    <property type="entry name" value="ATPase domain of HSP90 chaperone/DNA topoisomerase II/histidine kinase"/>
    <property type="match status" value="1"/>
</dbReference>
<feature type="domain" description="Histidine kinase" evidence="9">
    <location>
        <begin position="384"/>
        <end position="589"/>
    </location>
</feature>
<dbReference type="InterPro" id="IPR003594">
    <property type="entry name" value="HATPase_dom"/>
</dbReference>
<protein>
    <recommendedName>
        <fullName evidence="2">histidine kinase</fullName>
        <ecNumber evidence="2">2.7.13.3</ecNumber>
    </recommendedName>
</protein>
<evidence type="ECO:0000313" key="12">
    <source>
        <dbReference type="Proteomes" id="UP000297014"/>
    </source>
</evidence>
<comment type="catalytic activity">
    <reaction evidence="1">
        <text>ATP + protein L-histidine = ADP + protein N-phospho-L-histidine.</text>
        <dbReference type="EC" id="2.7.13.3"/>
    </reaction>
</comment>
<dbReference type="AlphaFoldDB" id="A0A4S4JUV2"/>
<evidence type="ECO:0000256" key="5">
    <source>
        <dbReference type="ARBA" id="ARBA00022741"/>
    </source>
</evidence>
<sequence>MNVVPLFQRCFNATVTWQSVINDQGDIIHVNDAFCENLGYKREELLMVSFYSLFEKDAHLKLLFYNHHTMKTNIELRHSSGKKKEVKAIISPLTKEKDEQELYLLQFEPINESDSLHFYKGQESTEEKEWNPTLPKIVLENLKDAVMTIHVDGKVLYMNKEACKMLGKQSSEIPYLNFWNILKEQEIEITNKINEFLAGEERFETEHYITKLDCWFDVRAYRTEEKITLFFLNISKRKKAEQFLRDSELHYRSLVEHIPETITVHDGHKFIYMNPAGIKLFKANDKNEIVGHSLSKLFIGQEYRRAKENIRLLLTDKKKMTNTIFRLRCINGEYREVEASTTIILYHGKPAYRTIFKDVSERKRVDNILRKSDKLSAVAQMAAGVAHEIRNPLTSVKGFLQLFQKEQMYNEQFLRLIMEELERVESIIFEYLTLAKPNYETPFKRINVQKLLEKIMKLTETQSIIKNVFFEFEYEEVPPIYGSEKQLKQAIMNLIRNSIEAVELNGKIKLKLKNHPDEQVCIQIEDNGCGISKERIDRLGEPFYSTKEKGTGLGLMVCYKILEHHNGILNVHSEIDVGTRVEVILPAFIPIPEEVLLT</sequence>
<keyword evidence="5" id="KW-0547">Nucleotide-binding</keyword>
<dbReference type="CDD" id="cd00130">
    <property type="entry name" value="PAS"/>
    <property type="match status" value="1"/>
</dbReference>
<dbReference type="InterPro" id="IPR036097">
    <property type="entry name" value="HisK_dim/P_sf"/>
</dbReference>
<dbReference type="EC" id="2.7.13.3" evidence="2"/>
<evidence type="ECO:0000256" key="8">
    <source>
        <dbReference type="ARBA" id="ARBA00023012"/>
    </source>
</evidence>
<dbReference type="SMART" id="SM00091">
    <property type="entry name" value="PAS"/>
    <property type="match status" value="3"/>
</dbReference>
<dbReference type="Gene3D" id="1.10.287.130">
    <property type="match status" value="1"/>
</dbReference>
<reference evidence="11 12" key="1">
    <citation type="submission" date="2014-01" db="EMBL/GenBank/DDBJ databases">
        <title>Draft genome sequencing of Bacillus alcalophilus CGMCC 1.3604.</title>
        <authorList>
            <person name="Yang J."/>
            <person name="Diao L."/>
            <person name="Yang S."/>
        </authorList>
    </citation>
    <scope>NUCLEOTIDE SEQUENCE [LARGE SCALE GENOMIC DNA]</scope>
    <source>
        <strain evidence="11 12">CGMCC 1.3604</strain>
    </source>
</reference>
<dbReference type="Gene3D" id="3.30.565.10">
    <property type="entry name" value="Histidine kinase-like ATPase, C-terminal domain"/>
    <property type="match status" value="1"/>
</dbReference>
<dbReference type="InterPro" id="IPR003661">
    <property type="entry name" value="HisK_dim/P_dom"/>
</dbReference>
<dbReference type="InterPro" id="IPR035965">
    <property type="entry name" value="PAS-like_dom_sf"/>
</dbReference>
<dbReference type="GO" id="GO:0005524">
    <property type="term" value="F:ATP binding"/>
    <property type="evidence" value="ECO:0007669"/>
    <property type="project" value="UniProtKB-KW"/>
</dbReference>
<organism evidence="11 12">
    <name type="scientific">Alkalihalobacillus alcalophilus ATCC 27647 = CGMCC 1.3604</name>
    <dbReference type="NCBI Taxonomy" id="1218173"/>
    <lineage>
        <taxon>Bacteria</taxon>
        <taxon>Bacillati</taxon>
        <taxon>Bacillota</taxon>
        <taxon>Bacilli</taxon>
        <taxon>Bacillales</taxon>
        <taxon>Bacillaceae</taxon>
        <taxon>Alkalihalobacillus</taxon>
    </lineage>
</organism>
<evidence type="ECO:0000256" key="1">
    <source>
        <dbReference type="ARBA" id="ARBA00000085"/>
    </source>
</evidence>
<dbReference type="Pfam" id="PF02518">
    <property type="entry name" value="HATPase_c"/>
    <property type="match status" value="1"/>
</dbReference>
<dbReference type="SMART" id="SM00387">
    <property type="entry name" value="HATPase_c"/>
    <property type="match status" value="1"/>
</dbReference>
<dbReference type="PROSITE" id="PS50112">
    <property type="entry name" value="PAS"/>
    <property type="match status" value="2"/>
</dbReference>
<proteinExistence type="predicted"/>
<evidence type="ECO:0000256" key="4">
    <source>
        <dbReference type="ARBA" id="ARBA00022679"/>
    </source>
</evidence>
<dbReference type="InterPro" id="IPR004358">
    <property type="entry name" value="Sig_transdc_His_kin-like_C"/>
</dbReference>
<dbReference type="CDD" id="cd00075">
    <property type="entry name" value="HATPase"/>
    <property type="match status" value="1"/>
</dbReference>
<name>A0A4S4JUV2_ALKAL</name>
<evidence type="ECO:0000256" key="2">
    <source>
        <dbReference type="ARBA" id="ARBA00012438"/>
    </source>
</evidence>
<dbReference type="RefSeq" id="WP_003322833.1">
    <property type="nucleotide sequence ID" value="NZ_ALPT02000045.1"/>
</dbReference>
<evidence type="ECO:0000256" key="3">
    <source>
        <dbReference type="ARBA" id="ARBA00022553"/>
    </source>
</evidence>
<dbReference type="InterPro" id="IPR036890">
    <property type="entry name" value="HATPase_C_sf"/>
</dbReference>
<dbReference type="NCBIfam" id="TIGR00229">
    <property type="entry name" value="sensory_box"/>
    <property type="match status" value="3"/>
</dbReference>
<dbReference type="InterPro" id="IPR000014">
    <property type="entry name" value="PAS"/>
</dbReference>
<dbReference type="PANTHER" id="PTHR43065">
    <property type="entry name" value="SENSOR HISTIDINE KINASE"/>
    <property type="match status" value="1"/>
</dbReference>
<dbReference type="EMBL" id="JALP01000300">
    <property type="protein sequence ID" value="THG88874.1"/>
    <property type="molecule type" value="Genomic_DNA"/>
</dbReference>
<dbReference type="Gene3D" id="3.30.450.20">
    <property type="entry name" value="PAS domain"/>
    <property type="match status" value="3"/>
</dbReference>
<feature type="domain" description="PAS" evidence="10">
    <location>
        <begin position="138"/>
        <end position="173"/>
    </location>
</feature>
<comment type="caution">
    <text evidence="11">The sequence shown here is derived from an EMBL/GenBank/DDBJ whole genome shotgun (WGS) entry which is preliminary data.</text>
</comment>
<dbReference type="SMART" id="SM00388">
    <property type="entry name" value="HisKA"/>
    <property type="match status" value="1"/>
</dbReference>
<keyword evidence="8" id="KW-0902">Two-component regulatory system</keyword>
<dbReference type="SUPFAM" id="SSF47384">
    <property type="entry name" value="Homodimeric domain of signal transducing histidine kinase"/>
    <property type="match status" value="1"/>
</dbReference>
<evidence type="ECO:0000256" key="7">
    <source>
        <dbReference type="ARBA" id="ARBA00022840"/>
    </source>
</evidence>
<accession>A0A4S4JUV2</accession>
<dbReference type="InterPro" id="IPR005467">
    <property type="entry name" value="His_kinase_dom"/>
</dbReference>